<protein>
    <recommendedName>
        <fullName evidence="3">Alpha/beta hydrolase</fullName>
    </recommendedName>
</protein>
<dbReference type="Gene3D" id="3.40.50.1820">
    <property type="entry name" value="alpha/beta hydrolase"/>
    <property type="match status" value="1"/>
</dbReference>
<evidence type="ECO:0000313" key="1">
    <source>
        <dbReference type="EMBL" id="MCS0606263.1"/>
    </source>
</evidence>
<gene>
    <name evidence="1" type="ORF">NX794_34390</name>
</gene>
<dbReference type="SUPFAM" id="SSF53474">
    <property type="entry name" value="alpha/beta-Hydrolases"/>
    <property type="match status" value="1"/>
</dbReference>
<dbReference type="EMBL" id="JANUGP010000049">
    <property type="protein sequence ID" value="MCS0606263.1"/>
    <property type="molecule type" value="Genomic_DNA"/>
</dbReference>
<name>A0ABT2BCM8_9ACTN</name>
<accession>A0ABT2BCM8</accession>
<sequence length="60" mass="6671">MLLGGGFRDHTAFDTLVPHLAGQLPVYAYDRRGRGQSGDSPAYAVRREIEDLEAVIAKRR</sequence>
<comment type="caution">
    <text evidence="1">The sequence shown here is derived from an EMBL/GenBank/DDBJ whole genome shotgun (WGS) entry which is preliminary data.</text>
</comment>
<evidence type="ECO:0008006" key="3">
    <source>
        <dbReference type="Google" id="ProtNLM"/>
    </source>
</evidence>
<dbReference type="InterPro" id="IPR029058">
    <property type="entry name" value="AB_hydrolase_fold"/>
</dbReference>
<keyword evidence="2" id="KW-1185">Reference proteome</keyword>
<evidence type="ECO:0000313" key="2">
    <source>
        <dbReference type="Proteomes" id="UP001205612"/>
    </source>
</evidence>
<reference evidence="1 2" key="1">
    <citation type="submission" date="2022-08" db="EMBL/GenBank/DDBJ databases">
        <authorList>
            <person name="Somphong A."/>
            <person name="Phongsopitanun W."/>
        </authorList>
    </citation>
    <scope>NUCLEOTIDE SEQUENCE [LARGE SCALE GENOMIC DNA]</scope>
    <source>
        <strain evidence="1 2">LP11</strain>
    </source>
</reference>
<dbReference type="RefSeq" id="WP_258783621.1">
    <property type="nucleotide sequence ID" value="NZ_JANUGP010000049.1"/>
</dbReference>
<organism evidence="1 2">
    <name type="scientific">Streptomyces pyxinicus</name>
    <dbReference type="NCBI Taxonomy" id="2970331"/>
    <lineage>
        <taxon>Bacteria</taxon>
        <taxon>Bacillati</taxon>
        <taxon>Actinomycetota</taxon>
        <taxon>Actinomycetes</taxon>
        <taxon>Kitasatosporales</taxon>
        <taxon>Streptomycetaceae</taxon>
        <taxon>Streptomyces</taxon>
    </lineage>
</organism>
<proteinExistence type="predicted"/>
<dbReference type="Proteomes" id="UP001205612">
    <property type="component" value="Unassembled WGS sequence"/>
</dbReference>